<gene>
    <name evidence="3" type="ORF">CSOJ01_15220</name>
</gene>
<dbReference type="PANTHER" id="PTHR13384">
    <property type="entry name" value="G PATCH DOMAIN-CONTAINING PROTEIN 1"/>
    <property type="match status" value="1"/>
</dbReference>
<sequence length="717" mass="76569">MLHTKRSRAAYDAHLHEEAVAHIRYGTPLPPLDPDIRDDGSYVPLHKQEVRDERGRRRLHGAFTGGWSAGYFNTVGSKEGWTPSTFVSNRTNRRKNDPKTNAQRPEDYMDDEDLEDAATTRYIRTADSFAGLGSSGHGRLQGALLAGLVRAEGNTIGFELLRKMGWKNGQGIGPKIRRKARLSVSMSDEHSLSDETHLFAPEDVEMIILARKADRKGLAGSVESSTRPLPGDDRNPSNSKNGAGTAKNGLESGTRSMLGLGGKGKKEGLVGHRSFGVGVLNDSGSDEDDPYELGPRISYNRFLGGDKGKKKRKPAPASVPVNPTLGSRPLFVSKATPGASKVNLRCHDGKLPLNGFTIGHAPGSRSSDKPTQLYPPPTVPRGWTPAKWRSSPSAAAVHSPTVEAAKAVEQDPKSRAARLGETLLPGKSVFDYISEASRARLISASGRIDLPPAKGEVHPGNGNSVQLLGQANPSSSPRLPKETAVAALSRGAGAGGPYERDEAKRGRYRLYLQHAAGLCESLAKPPNMTDGDFAGELGEFYGCAQLFKPMTGFMATRFITASSEPKTSSEMGSEVVQHMGTQQALTPSRRLDPAEEAAKIGMYGRTTRLTDDFFPSRLLCKRLNVRPPTHVQPDLGSGAGPATQSILPSASTVTNAVGLSPFSEESMATNTGTAACVGELHGPEPCPSNQAYGPGGASRPSHEVFKAIFGDSSDDEE</sequence>
<feature type="region of interest" description="Disordered" evidence="1">
    <location>
        <begin position="302"/>
        <end position="322"/>
    </location>
</feature>
<keyword evidence="4" id="KW-1185">Reference proteome</keyword>
<feature type="compositionally biased region" description="Polar residues" evidence="1">
    <location>
        <begin position="461"/>
        <end position="477"/>
    </location>
</feature>
<dbReference type="GO" id="GO:0003723">
    <property type="term" value="F:RNA binding"/>
    <property type="evidence" value="ECO:0007669"/>
    <property type="project" value="TreeGrafter"/>
</dbReference>
<dbReference type="GO" id="GO:0006397">
    <property type="term" value="P:mRNA processing"/>
    <property type="evidence" value="ECO:0007669"/>
    <property type="project" value="InterPro"/>
</dbReference>
<feature type="region of interest" description="Disordered" evidence="1">
    <location>
        <begin position="358"/>
        <end position="389"/>
    </location>
</feature>
<dbReference type="InterPro" id="IPR011666">
    <property type="entry name" value="DUF1604"/>
</dbReference>
<organism evidence="3 4">
    <name type="scientific">Colletotrichum sojae</name>
    <dbReference type="NCBI Taxonomy" id="2175907"/>
    <lineage>
        <taxon>Eukaryota</taxon>
        <taxon>Fungi</taxon>
        <taxon>Dikarya</taxon>
        <taxon>Ascomycota</taxon>
        <taxon>Pezizomycotina</taxon>
        <taxon>Sordariomycetes</taxon>
        <taxon>Hypocreomycetidae</taxon>
        <taxon>Glomerellales</taxon>
        <taxon>Glomerellaceae</taxon>
        <taxon>Colletotrichum</taxon>
        <taxon>Colletotrichum orchidearum species complex</taxon>
    </lineage>
</organism>
<dbReference type="PROSITE" id="PS50174">
    <property type="entry name" value="G_PATCH"/>
    <property type="match status" value="1"/>
</dbReference>
<dbReference type="GO" id="GO:0005634">
    <property type="term" value="C:nucleus"/>
    <property type="evidence" value="ECO:0007669"/>
    <property type="project" value="TreeGrafter"/>
</dbReference>
<dbReference type="PANTHER" id="PTHR13384:SF19">
    <property type="entry name" value="G PATCH DOMAIN-CONTAINING PROTEIN 1"/>
    <property type="match status" value="1"/>
</dbReference>
<proteinExistence type="predicted"/>
<evidence type="ECO:0000313" key="4">
    <source>
        <dbReference type="Proteomes" id="UP000652219"/>
    </source>
</evidence>
<dbReference type="AlphaFoldDB" id="A0A8H6IN28"/>
<evidence type="ECO:0000256" key="1">
    <source>
        <dbReference type="SAM" id="MobiDB-lite"/>
    </source>
</evidence>
<comment type="caution">
    <text evidence="3">The sequence shown here is derived from an EMBL/GenBank/DDBJ whole genome shotgun (WGS) entry which is preliminary data.</text>
</comment>
<feature type="region of interest" description="Disordered" evidence="1">
    <location>
        <begin position="218"/>
        <end position="265"/>
    </location>
</feature>
<dbReference type="EMBL" id="WIGN01000597">
    <property type="protein sequence ID" value="KAF6787578.1"/>
    <property type="molecule type" value="Genomic_DNA"/>
</dbReference>
<protein>
    <submittedName>
        <fullName evidence="3">G patch domain-containing protein 1</fullName>
    </submittedName>
</protein>
<feature type="domain" description="G-patch" evidence="2">
    <location>
        <begin position="153"/>
        <end position="173"/>
    </location>
</feature>
<feature type="region of interest" description="Disordered" evidence="1">
    <location>
        <begin position="452"/>
        <end position="480"/>
    </location>
</feature>
<reference evidence="3 4" key="1">
    <citation type="journal article" date="2020" name="Phytopathology">
        <title>Genome Sequence Resources of Colletotrichum truncatum, C. plurivorum, C. musicola, and C. sojae: Four Species Pathogenic to Soybean (Glycine max).</title>
        <authorList>
            <person name="Rogerio F."/>
            <person name="Boufleur T.R."/>
            <person name="Ciampi-Guillardi M."/>
            <person name="Sukno S.A."/>
            <person name="Thon M.R."/>
            <person name="Massola Junior N.S."/>
            <person name="Baroncelli R."/>
        </authorList>
    </citation>
    <scope>NUCLEOTIDE SEQUENCE [LARGE SCALE GENOMIC DNA]</scope>
    <source>
        <strain evidence="3 4">LFN0009</strain>
    </source>
</reference>
<evidence type="ECO:0000259" key="2">
    <source>
        <dbReference type="PROSITE" id="PS50174"/>
    </source>
</evidence>
<name>A0A8H6IN28_9PEZI</name>
<accession>A0A8H6IN28</accession>
<dbReference type="InterPro" id="IPR000467">
    <property type="entry name" value="G_patch_dom"/>
</dbReference>
<dbReference type="Pfam" id="PF01585">
    <property type="entry name" value="G-patch"/>
    <property type="match status" value="1"/>
</dbReference>
<dbReference type="Pfam" id="PF26093">
    <property type="entry name" value="HTH_TGH"/>
    <property type="match status" value="1"/>
</dbReference>
<dbReference type="Pfam" id="PF07713">
    <property type="entry name" value="DUF1604"/>
    <property type="match status" value="1"/>
</dbReference>
<evidence type="ECO:0000313" key="3">
    <source>
        <dbReference type="EMBL" id="KAF6787578.1"/>
    </source>
</evidence>
<dbReference type="Proteomes" id="UP000652219">
    <property type="component" value="Unassembled WGS sequence"/>
</dbReference>
<feature type="region of interest" description="Disordered" evidence="1">
    <location>
        <begin position="82"/>
        <end position="111"/>
    </location>
</feature>